<dbReference type="PANTHER" id="PTHR13343">
    <property type="entry name" value="CREG1 PROTEIN"/>
    <property type="match status" value="1"/>
</dbReference>
<organism evidence="2 3">
    <name type="scientific">Seminavis robusta</name>
    <dbReference type="NCBI Taxonomy" id="568900"/>
    <lineage>
        <taxon>Eukaryota</taxon>
        <taxon>Sar</taxon>
        <taxon>Stramenopiles</taxon>
        <taxon>Ochrophyta</taxon>
        <taxon>Bacillariophyta</taxon>
        <taxon>Bacillariophyceae</taxon>
        <taxon>Bacillariophycidae</taxon>
        <taxon>Naviculales</taxon>
        <taxon>Naviculaceae</taxon>
        <taxon>Seminavis</taxon>
    </lineage>
</organism>
<dbReference type="Pfam" id="PF13883">
    <property type="entry name" value="CREG_beta-barrel"/>
    <property type="match status" value="1"/>
</dbReference>
<protein>
    <submittedName>
        <fullName evidence="2">Protein CREG2</fullName>
    </submittedName>
</protein>
<evidence type="ECO:0000313" key="2">
    <source>
        <dbReference type="EMBL" id="CAB9503797.1"/>
    </source>
</evidence>
<dbReference type="EMBL" id="CAICTM010000175">
    <property type="protein sequence ID" value="CAB9503797.1"/>
    <property type="molecule type" value="Genomic_DNA"/>
</dbReference>
<gene>
    <name evidence="2" type="ORF">SEMRO_176_G077520.1</name>
</gene>
<dbReference type="GO" id="GO:0005737">
    <property type="term" value="C:cytoplasm"/>
    <property type="evidence" value="ECO:0007669"/>
    <property type="project" value="UniProtKB-ARBA"/>
</dbReference>
<proteinExistence type="predicted"/>
<dbReference type="Gene3D" id="2.30.110.10">
    <property type="entry name" value="Electron Transport, Fmn-binding Protein, Chain A"/>
    <property type="match status" value="1"/>
</dbReference>
<dbReference type="InterPro" id="IPR012349">
    <property type="entry name" value="Split_barrel_FMN-bd"/>
</dbReference>
<keyword evidence="3" id="KW-1185">Reference proteome</keyword>
<comment type="caution">
    <text evidence="2">The sequence shown here is derived from an EMBL/GenBank/DDBJ whole genome shotgun (WGS) entry which is preliminary data.</text>
</comment>
<dbReference type="AlphaFoldDB" id="A0A9N8DJF4"/>
<name>A0A9N8DJF4_9STRA</name>
<dbReference type="OrthoDB" id="46836at2759"/>
<evidence type="ECO:0000259" key="1">
    <source>
        <dbReference type="Pfam" id="PF13883"/>
    </source>
</evidence>
<dbReference type="GO" id="GO:0005615">
    <property type="term" value="C:extracellular space"/>
    <property type="evidence" value="ECO:0007669"/>
    <property type="project" value="TreeGrafter"/>
</dbReference>
<sequence length="321" mass="35633">MGWKKTCIGFVLHRLRLTESVVAKRGKFGSVIENQPQSRILALLGRDMSTTPTTTRRDFAQDDKEKTYMSYMNGNMIKPVLLVLSALLLAVVSAADIEDIVACPCEIAPLPDLRHKELTARWMVHSLNWGVLSTISSRLTSSEGDRLSIPFGNVYSFVDGTCQNSTGTPYFYGTHLDQSFKDSLVNNHASLTLSEASISSVCLSTSSAGVMKRKACQIGLKYGDPENPVCARLTLTGTLEEVTVPAEKEWALQSIFQRHSSMEQWPQDHDWVVAKLVLKDIWLIDFFGGASILDLDAYYHADDFMKEITGSSGDAEEEDKH</sequence>
<dbReference type="InterPro" id="IPR055343">
    <property type="entry name" value="CREG_beta-barrel"/>
</dbReference>
<feature type="domain" description="CREG-like beta-barrel" evidence="1">
    <location>
        <begin position="117"/>
        <end position="300"/>
    </location>
</feature>
<reference evidence="2" key="1">
    <citation type="submission" date="2020-06" db="EMBL/GenBank/DDBJ databases">
        <authorList>
            <consortium name="Plant Systems Biology data submission"/>
        </authorList>
    </citation>
    <scope>NUCLEOTIDE SEQUENCE</scope>
    <source>
        <strain evidence="2">D6</strain>
    </source>
</reference>
<dbReference type="PANTHER" id="PTHR13343:SF17">
    <property type="entry name" value="CELLULAR REPRESSOR OF E1A-STIMULATED GENES, ISOFORM A"/>
    <property type="match status" value="1"/>
</dbReference>
<dbReference type="Proteomes" id="UP001153069">
    <property type="component" value="Unassembled WGS sequence"/>
</dbReference>
<accession>A0A9N8DJF4</accession>
<evidence type="ECO:0000313" key="3">
    <source>
        <dbReference type="Proteomes" id="UP001153069"/>
    </source>
</evidence>
<dbReference type="SUPFAM" id="SSF50475">
    <property type="entry name" value="FMN-binding split barrel"/>
    <property type="match status" value="1"/>
</dbReference>